<evidence type="ECO:0000313" key="2">
    <source>
        <dbReference type="Proteomes" id="UP000017984"/>
    </source>
</evidence>
<organism evidence="1 2">
    <name type="scientific">Streptomyces roseochromogenus subsp. oscitans DS 12.976</name>
    <dbReference type="NCBI Taxonomy" id="1352936"/>
    <lineage>
        <taxon>Bacteria</taxon>
        <taxon>Bacillati</taxon>
        <taxon>Actinomycetota</taxon>
        <taxon>Actinomycetes</taxon>
        <taxon>Kitasatosporales</taxon>
        <taxon>Streptomycetaceae</taxon>
        <taxon>Streptomyces</taxon>
    </lineage>
</organism>
<dbReference type="HOGENOM" id="CLU_2235123_0_0_11"/>
<comment type="caution">
    <text evidence="1">The sequence shown here is derived from an EMBL/GenBank/DDBJ whole genome shotgun (WGS) entry which is preliminary data.</text>
</comment>
<evidence type="ECO:0000313" key="1">
    <source>
        <dbReference type="EMBL" id="EST18893.1"/>
    </source>
</evidence>
<dbReference type="AlphaFoldDB" id="V6JGQ9"/>
<reference evidence="1 2" key="1">
    <citation type="journal article" date="2014" name="Genome Announc.">
        <title>Draft Genome Sequence of Streptomyces roseochromogenes subsp. oscitans DS 12.976, Producer of the Aminocoumarin Antibiotic Clorobiocin.</title>
        <authorList>
            <person name="Ruckert C."/>
            <person name="Kalinowski J."/>
            <person name="Heide L."/>
            <person name="Apel A.K."/>
        </authorList>
    </citation>
    <scope>NUCLEOTIDE SEQUENCE [LARGE SCALE GENOMIC DNA]</scope>
    <source>
        <strain evidence="1 2">DS 12.976</strain>
    </source>
</reference>
<accession>V6JGQ9</accession>
<dbReference type="EMBL" id="AWQX01000386">
    <property type="protein sequence ID" value="EST18893.1"/>
    <property type="molecule type" value="Genomic_DNA"/>
</dbReference>
<dbReference type="RefSeq" id="WP_023553622.1">
    <property type="nucleotide sequence ID" value="NZ_CM002285.1"/>
</dbReference>
<proteinExistence type="predicted"/>
<name>V6JGQ9_STRRC</name>
<dbReference type="STRING" id="1352936.M878_44055"/>
<gene>
    <name evidence="1" type="ORF">M878_44055</name>
</gene>
<dbReference type="PATRIC" id="fig|1352936.5.peg.9139"/>
<dbReference type="Proteomes" id="UP000017984">
    <property type="component" value="Chromosome"/>
</dbReference>
<evidence type="ECO:0008006" key="3">
    <source>
        <dbReference type="Google" id="ProtNLM"/>
    </source>
</evidence>
<sequence length="105" mass="11331">MADPLPVNPAGEGMARIAFLLLALFAEMERIFTAERAEHAPSAAKANGRHVGRPVAHPAEKIDYARLLQEQGDSLGRIAAKTGIPKAALHHYLSAERRDGSRPGR</sequence>
<protein>
    <recommendedName>
        <fullName evidence="3">Resolvase HTH domain-containing protein</fullName>
    </recommendedName>
</protein>
<keyword evidence="2" id="KW-1185">Reference proteome</keyword>